<dbReference type="InterPro" id="IPR021276">
    <property type="entry name" value="DUF2855"/>
</dbReference>
<dbReference type="RefSeq" id="XP_033386764.1">
    <property type="nucleotide sequence ID" value="XM_033527724.1"/>
</dbReference>
<dbReference type="GeneID" id="54285121"/>
<dbReference type="Proteomes" id="UP000799778">
    <property type="component" value="Unassembled WGS sequence"/>
</dbReference>
<evidence type="ECO:0000313" key="1">
    <source>
        <dbReference type="EMBL" id="KAF2018425.1"/>
    </source>
</evidence>
<dbReference type="AlphaFoldDB" id="A0A6A5XYN2"/>
<dbReference type="OrthoDB" id="192702at2759"/>
<accession>A0A6A5XYN2</accession>
<dbReference type="Pfam" id="PF11017">
    <property type="entry name" value="DUF2855"/>
    <property type="match status" value="1"/>
</dbReference>
<evidence type="ECO:0000313" key="2">
    <source>
        <dbReference type="Proteomes" id="UP000799778"/>
    </source>
</evidence>
<reference evidence="1" key="1">
    <citation type="journal article" date="2020" name="Stud. Mycol.">
        <title>101 Dothideomycetes genomes: a test case for predicting lifestyles and emergence of pathogens.</title>
        <authorList>
            <person name="Haridas S."/>
            <person name="Albert R."/>
            <person name="Binder M."/>
            <person name="Bloem J."/>
            <person name="Labutti K."/>
            <person name="Salamov A."/>
            <person name="Andreopoulos B."/>
            <person name="Baker S."/>
            <person name="Barry K."/>
            <person name="Bills G."/>
            <person name="Bluhm B."/>
            <person name="Cannon C."/>
            <person name="Castanera R."/>
            <person name="Culley D."/>
            <person name="Daum C."/>
            <person name="Ezra D."/>
            <person name="Gonzalez J."/>
            <person name="Henrissat B."/>
            <person name="Kuo A."/>
            <person name="Liang C."/>
            <person name="Lipzen A."/>
            <person name="Lutzoni F."/>
            <person name="Magnuson J."/>
            <person name="Mondo S."/>
            <person name="Nolan M."/>
            <person name="Ohm R."/>
            <person name="Pangilinan J."/>
            <person name="Park H.-J."/>
            <person name="Ramirez L."/>
            <person name="Alfaro M."/>
            <person name="Sun H."/>
            <person name="Tritt A."/>
            <person name="Yoshinaga Y."/>
            <person name="Zwiers L.-H."/>
            <person name="Turgeon B."/>
            <person name="Goodwin S."/>
            <person name="Spatafora J."/>
            <person name="Crous P."/>
            <person name="Grigoriev I."/>
        </authorList>
    </citation>
    <scope>NUCLEOTIDE SEQUENCE</scope>
    <source>
        <strain evidence="1">CBS 175.79</strain>
    </source>
</reference>
<gene>
    <name evidence="1" type="ORF">BU24DRAFT_421418</name>
</gene>
<dbReference type="EMBL" id="ML978068">
    <property type="protein sequence ID" value="KAF2018425.1"/>
    <property type="molecule type" value="Genomic_DNA"/>
</dbReference>
<proteinExistence type="predicted"/>
<protein>
    <submittedName>
        <fullName evidence="1">Uncharacterized protein</fullName>
    </submittedName>
</protein>
<keyword evidence="2" id="KW-1185">Reference proteome</keyword>
<organism evidence="1 2">
    <name type="scientific">Aaosphaeria arxii CBS 175.79</name>
    <dbReference type="NCBI Taxonomy" id="1450172"/>
    <lineage>
        <taxon>Eukaryota</taxon>
        <taxon>Fungi</taxon>
        <taxon>Dikarya</taxon>
        <taxon>Ascomycota</taxon>
        <taxon>Pezizomycotina</taxon>
        <taxon>Dothideomycetes</taxon>
        <taxon>Pleosporomycetidae</taxon>
        <taxon>Pleosporales</taxon>
        <taxon>Pleosporales incertae sedis</taxon>
        <taxon>Aaosphaeria</taxon>
    </lineage>
</organism>
<sequence>MASPSAHILDKSNYSKHNLVTLPPEPLPQLPPSSIRIQSKILGLTTNNFSYARIGHILGWWDTYPLPPNTPAPFNDSEKYGRISAWGYAEILESTVSSIPVGHTVYGFLPISDLPEDLAIEDAGYKNQLVVTSPHRQHLWKVYNRYQLTPPLSELEASPGLEFLAWDALMQGLFATSYNLNKYGFAWDEKNLCHPTGLPTTNDDADDTLDSWKNKDADLSGASVIVLSASGKTAMAFAQQVKNNRPKEHQPRAVIGVGSEASRSLSEGSGFYDKTVLYGDFDAVKTEIESAGPHRTVVIDFGGRPGALEAWDSAFAGLSETHPYTFVRVGGEVTPQVPKTATVRSTPSTKSVQVNANVLREKGIGLGGDEYFSEFYEEFNKFKSNGGIPGSHIKWGSGMKGWEEGWDALCKDKVSADTALVFKLE</sequence>
<name>A0A6A5XYN2_9PLEO</name>